<dbReference type="EMBL" id="LYPA01000064">
    <property type="protein sequence ID" value="OBR65050.1"/>
    <property type="molecule type" value="Genomic_DNA"/>
</dbReference>
<keyword evidence="3" id="KW-0804">Transcription</keyword>
<feature type="domain" description="HTH tetR-type" evidence="5">
    <location>
        <begin position="26"/>
        <end position="86"/>
    </location>
</feature>
<evidence type="ECO:0000313" key="7">
    <source>
        <dbReference type="Proteomes" id="UP000092024"/>
    </source>
</evidence>
<dbReference type="OrthoDB" id="9796019at2"/>
<evidence type="ECO:0000313" key="6">
    <source>
        <dbReference type="EMBL" id="OBR65050.1"/>
    </source>
</evidence>
<dbReference type="InterPro" id="IPR050109">
    <property type="entry name" value="HTH-type_TetR-like_transc_reg"/>
</dbReference>
<gene>
    <name evidence="6" type="ORF">A7K91_05675</name>
</gene>
<dbReference type="SUPFAM" id="SSF48498">
    <property type="entry name" value="Tetracyclin repressor-like, C-terminal domain"/>
    <property type="match status" value="1"/>
</dbReference>
<dbReference type="Gene3D" id="1.10.357.10">
    <property type="entry name" value="Tetracycline Repressor, domain 2"/>
    <property type="match status" value="1"/>
</dbReference>
<evidence type="ECO:0000256" key="1">
    <source>
        <dbReference type="ARBA" id="ARBA00023015"/>
    </source>
</evidence>
<reference evidence="6 7" key="1">
    <citation type="submission" date="2016-05" db="EMBL/GenBank/DDBJ databases">
        <title>Paenibacillus oryzae. sp. nov., isolated from the rice root.</title>
        <authorList>
            <person name="Zhang J."/>
            <person name="Zhang X."/>
        </authorList>
    </citation>
    <scope>NUCLEOTIDE SEQUENCE [LARGE SCALE GENOMIC DNA]</scope>
    <source>
        <strain evidence="6 7">1DrF-4</strain>
    </source>
</reference>
<dbReference type="Gene3D" id="1.10.10.60">
    <property type="entry name" value="Homeodomain-like"/>
    <property type="match status" value="1"/>
</dbReference>
<organism evidence="6 7">
    <name type="scientific">Paenibacillus oryzae</name>
    <dbReference type="NCBI Taxonomy" id="1844972"/>
    <lineage>
        <taxon>Bacteria</taxon>
        <taxon>Bacillati</taxon>
        <taxon>Bacillota</taxon>
        <taxon>Bacilli</taxon>
        <taxon>Bacillales</taxon>
        <taxon>Paenibacillaceae</taxon>
        <taxon>Paenibacillus</taxon>
    </lineage>
</organism>
<dbReference type="InterPro" id="IPR011075">
    <property type="entry name" value="TetR_C"/>
</dbReference>
<evidence type="ECO:0000259" key="5">
    <source>
        <dbReference type="PROSITE" id="PS50977"/>
    </source>
</evidence>
<comment type="caution">
    <text evidence="6">The sequence shown here is derived from an EMBL/GenBank/DDBJ whole genome shotgun (WGS) entry which is preliminary data.</text>
</comment>
<dbReference type="RefSeq" id="WP_068684343.1">
    <property type="nucleotide sequence ID" value="NZ_LYPA01000064.1"/>
</dbReference>
<evidence type="ECO:0000256" key="3">
    <source>
        <dbReference type="ARBA" id="ARBA00023163"/>
    </source>
</evidence>
<protein>
    <submittedName>
        <fullName evidence="6">TetR family transcriptional regulator</fullName>
    </submittedName>
</protein>
<keyword evidence="7" id="KW-1185">Reference proteome</keyword>
<evidence type="ECO:0000256" key="2">
    <source>
        <dbReference type="ARBA" id="ARBA00023125"/>
    </source>
</evidence>
<dbReference type="Pfam" id="PF16859">
    <property type="entry name" value="TetR_C_11"/>
    <property type="match status" value="1"/>
</dbReference>
<dbReference type="Proteomes" id="UP000092024">
    <property type="component" value="Unassembled WGS sequence"/>
</dbReference>
<sequence>MTARAREADTRVRFSTLFRRGRPRSIKTKENILSASYELLLESGFDNVTIEKIAERAGVGKASIYKWWPNKAAVIMDGFFAAAADRLPLPDFGTAVEDIYVHASGLCRFISSAEGKMITEIIGQGQMDAALAEAYRTRYIVPRRLEAIQLLERGVQRGELRENLDKELSVDLLYGPIFYRLLVTGEPIDDFYVRSIVDEVFKGFRS</sequence>
<dbReference type="GO" id="GO:0003700">
    <property type="term" value="F:DNA-binding transcription factor activity"/>
    <property type="evidence" value="ECO:0007669"/>
    <property type="project" value="TreeGrafter"/>
</dbReference>
<dbReference type="PROSITE" id="PS50977">
    <property type="entry name" value="HTH_TETR_2"/>
    <property type="match status" value="1"/>
</dbReference>
<dbReference type="PRINTS" id="PR00455">
    <property type="entry name" value="HTHTETR"/>
</dbReference>
<dbReference type="InterPro" id="IPR001647">
    <property type="entry name" value="HTH_TetR"/>
</dbReference>
<dbReference type="PANTHER" id="PTHR30055">
    <property type="entry name" value="HTH-TYPE TRANSCRIPTIONAL REGULATOR RUTR"/>
    <property type="match status" value="1"/>
</dbReference>
<name>A0A1A5YI32_9BACL</name>
<dbReference type="InterPro" id="IPR009057">
    <property type="entry name" value="Homeodomain-like_sf"/>
</dbReference>
<evidence type="ECO:0000256" key="4">
    <source>
        <dbReference type="PROSITE-ProRule" id="PRU00335"/>
    </source>
</evidence>
<keyword evidence="2 4" id="KW-0238">DNA-binding</keyword>
<dbReference type="GO" id="GO:0000976">
    <property type="term" value="F:transcription cis-regulatory region binding"/>
    <property type="evidence" value="ECO:0007669"/>
    <property type="project" value="TreeGrafter"/>
</dbReference>
<dbReference type="PANTHER" id="PTHR30055:SF148">
    <property type="entry name" value="TETR-FAMILY TRANSCRIPTIONAL REGULATOR"/>
    <property type="match status" value="1"/>
</dbReference>
<keyword evidence="1" id="KW-0805">Transcription regulation</keyword>
<dbReference type="InterPro" id="IPR036271">
    <property type="entry name" value="Tet_transcr_reg_TetR-rel_C_sf"/>
</dbReference>
<dbReference type="AlphaFoldDB" id="A0A1A5YI32"/>
<dbReference type="SUPFAM" id="SSF46689">
    <property type="entry name" value="Homeodomain-like"/>
    <property type="match status" value="1"/>
</dbReference>
<feature type="DNA-binding region" description="H-T-H motif" evidence="4">
    <location>
        <begin position="49"/>
        <end position="68"/>
    </location>
</feature>
<accession>A0A1A5YI32</accession>
<proteinExistence type="predicted"/>
<dbReference type="STRING" id="1844972.A7K91_05675"/>
<dbReference type="Pfam" id="PF00440">
    <property type="entry name" value="TetR_N"/>
    <property type="match status" value="1"/>
</dbReference>